<feature type="binding site" evidence="13">
    <location>
        <begin position="41"/>
        <end position="48"/>
    </location>
    <ligand>
        <name>ATP</name>
        <dbReference type="ChEBI" id="CHEBI:30616"/>
    </ligand>
</feature>
<dbReference type="GO" id="GO:0004592">
    <property type="term" value="F:pantoate-beta-alanine ligase activity"/>
    <property type="evidence" value="ECO:0007669"/>
    <property type="project" value="UniProtKB-UniRule"/>
</dbReference>
<evidence type="ECO:0000256" key="3">
    <source>
        <dbReference type="ARBA" id="ARBA00009256"/>
    </source>
</evidence>
<dbReference type="AlphaFoldDB" id="A0A5M6IHU0"/>
<keyword evidence="7 13" id="KW-0436">Ligase</keyword>
<feature type="active site" description="Proton donor" evidence="13">
    <location>
        <position position="48"/>
    </location>
</feature>
<dbReference type="Proteomes" id="UP000324065">
    <property type="component" value="Unassembled WGS sequence"/>
</dbReference>
<keyword evidence="8 13" id="KW-0566">Pantothenate biosynthesis</keyword>
<evidence type="ECO:0000256" key="6">
    <source>
        <dbReference type="ARBA" id="ARBA00022490"/>
    </source>
</evidence>
<dbReference type="InterPro" id="IPR042176">
    <property type="entry name" value="Pantoate_ligase_C"/>
</dbReference>
<evidence type="ECO:0000256" key="13">
    <source>
        <dbReference type="HAMAP-Rule" id="MF_00158"/>
    </source>
</evidence>
<dbReference type="InterPro" id="IPR003721">
    <property type="entry name" value="Pantoate_ligase"/>
</dbReference>
<evidence type="ECO:0000256" key="12">
    <source>
        <dbReference type="ARBA" id="ARBA00055042"/>
    </source>
</evidence>
<dbReference type="Pfam" id="PF02569">
    <property type="entry name" value="Pantoate_ligase"/>
    <property type="match status" value="1"/>
</dbReference>
<accession>A0A5M6IHU0</accession>
<dbReference type="InterPro" id="IPR004821">
    <property type="entry name" value="Cyt_trans-like"/>
</dbReference>
<dbReference type="NCBIfam" id="TIGR00018">
    <property type="entry name" value="panC"/>
    <property type="match status" value="1"/>
</dbReference>
<feature type="binding site" evidence="13">
    <location>
        <position position="187"/>
    </location>
    <ligand>
        <name>ATP</name>
        <dbReference type="ChEBI" id="CHEBI:30616"/>
    </ligand>
</feature>
<evidence type="ECO:0000256" key="1">
    <source>
        <dbReference type="ARBA" id="ARBA00004496"/>
    </source>
</evidence>
<dbReference type="FunFam" id="3.40.50.620:FF:000114">
    <property type="entry name" value="Pantothenate synthetase"/>
    <property type="match status" value="1"/>
</dbReference>
<feature type="binding site" evidence="13">
    <location>
        <begin position="158"/>
        <end position="161"/>
    </location>
    <ligand>
        <name>ATP</name>
        <dbReference type="ChEBI" id="CHEBI:30616"/>
    </ligand>
</feature>
<evidence type="ECO:0000313" key="15">
    <source>
        <dbReference type="Proteomes" id="UP000324065"/>
    </source>
</evidence>
<evidence type="ECO:0000256" key="7">
    <source>
        <dbReference type="ARBA" id="ARBA00022598"/>
    </source>
</evidence>
<protein>
    <recommendedName>
        <fullName evidence="5 13">Pantothenate synthetase</fullName>
        <shortName evidence="13">PS</shortName>
        <ecNumber evidence="4 13">6.3.2.1</ecNumber>
    </recommendedName>
    <alternativeName>
        <fullName evidence="13">Pantoate--beta-alanine ligase</fullName>
    </alternativeName>
    <alternativeName>
        <fullName evidence="13">Pantoate-activating enzyme</fullName>
    </alternativeName>
</protein>
<dbReference type="GO" id="GO:0015940">
    <property type="term" value="P:pantothenate biosynthetic process"/>
    <property type="evidence" value="ECO:0007669"/>
    <property type="project" value="UniProtKB-UniRule"/>
</dbReference>
<dbReference type="Gene3D" id="3.30.1300.10">
    <property type="entry name" value="Pantoate-beta-alanine ligase, C-terminal domain"/>
    <property type="match status" value="1"/>
</dbReference>
<feature type="binding site" evidence="13">
    <location>
        <position position="72"/>
    </location>
    <ligand>
        <name>beta-alanine</name>
        <dbReference type="ChEBI" id="CHEBI:57966"/>
    </ligand>
</feature>
<keyword evidence="10 13" id="KW-0067">ATP-binding</keyword>
<evidence type="ECO:0000313" key="14">
    <source>
        <dbReference type="EMBL" id="KAA5607205.1"/>
    </source>
</evidence>
<proteinExistence type="inferred from homology"/>
<feature type="binding site" evidence="13">
    <location>
        <position position="164"/>
    </location>
    <ligand>
        <name>(R)-pantoate</name>
        <dbReference type="ChEBI" id="CHEBI:15980"/>
    </ligand>
</feature>
<feature type="binding site" evidence="13">
    <location>
        <position position="72"/>
    </location>
    <ligand>
        <name>(R)-pantoate</name>
        <dbReference type="ChEBI" id="CHEBI:15980"/>
    </ligand>
</feature>
<dbReference type="Gene3D" id="3.40.50.620">
    <property type="entry name" value="HUPs"/>
    <property type="match status" value="1"/>
</dbReference>
<organism evidence="14 15">
    <name type="scientific">Roseospira marina</name>
    <dbReference type="NCBI Taxonomy" id="140057"/>
    <lineage>
        <taxon>Bacteria</taxon>
        <taxon>Pseudomonadati</taxon>
        <taxon>Pseudomonadota</taxon>
        <taxon>Alphaproteobacteria</taxon>
        <taxon>Rhodospirillales</taxon>
        <taxon>Rhodospirillaceae</taxon>
        <taxon>Roseospira</taxon>
    </lineage>
</organism>
<reference evidence="14 15" key="1">
    <citation type="submission" date="2019-09" db="EMBL/GenBank/DDBJ databases">
        <title>Genome sequence of Roseospira marina, one of the more divergent members of the non-sulfur purple photosynthetic bacterial family, the Rhodospirillaceae.</title>
        <authorList>
            <person name="Meyer T."/>
            <person name="Kyndt J."/>
        </authorList>
    </citation>
    <scope>NUCLEOTIDE SEQUENCE [LARGE SCALE GENOMIC DNA]</scope>
    <source>
        <strain evidence="14 15">DSM 15113</strain>
    </source>
</reference>
<dbReference type="GO" id="GO:0005829">
    <property type="term" value="C:cytosol"/>
    <property type="evidence" value="ECO:0007669"/>
    <property type="project" value="TreeGrafter"/>
</dbReference>
<dbReference type="UniPathway" id="UPA00028">
    <property type="reaction ID" value="UER00005"/>
</dbReference>
<comment type="similarity">
    <text evidence="3 13">Belongs to the pantothenate synthetase family.</text>
</comment>
<name>A0A5M6IHU0_9PROT</name>
<evidence type="ECO:0000256" key="11">
    <source>
        <dbReference type="ARBA" id="ARBA00048258"/>
    </source>
</evidence>
<evidence type="ECO:0000256" key="2">
    <source>
        <dbReference type="ARBA" id="ARBA00004990"/>
    </source>
</evidence>
<keyword evidence="15" id="KW-1185">Reference proteome</keyword>
<dbReference type="InterPro" id="IPR014729">
    <property type="entry name" value="Rossmann-like_a/b/a_fold"/>
</dbReference>
<dbReference type="GO" id="GO:0005524">
    <property type="term" value="F:ATP binding"/>
    <property type="evidence" value="ECO:0007669"/>
    <property type="project" value="UniProtKB-KW"/>
</dbReference>
<evidence type="ECO:0000256" key="5">
    <source>
        <dbReference type="ARBA" id="ARBA00014155"/>
    </source>
</evidence>
<comment type="pathway">
    <text evidence="2 13">Cofactor biosynthesis; (R)-pantothenate biosynthesis; (R)-pantothenate from (R)-pantoate and beta-alanine: step 1/1.</text>
</comment>
<dbReference type="RefSeq" id="WP_150060343.1">
    <property type="nucleotide sequence ID" value="NZ_JACHII010000001.1"/>
</dbReference>
<evidence type="ECO:0000256" key="4">
    <source>
        <dbReference type="ARBA" id="ARBA00012219"/>
    </source>
</evidence>
<comment type="miscellaneous">
    <text evidence="13">The reaction proceeds by a bi uni uni bi ping pong mechanism.</text>
</comment>
<gene>
    <name evidence="13" type="primary">panC</name>
    <name evidence="14" type="ORF">F1188_00075</name>
</gene>
<evidence type="ECO:0000256" key="10">
    <source>
        <dbReference type="ARBA" id="ARBA00022840"/>
    </source>
</evidence>
<keyword evidence="9 13" id="KW-0547">Nucleotide-binding</keyword>
<dbReference type="PANTHER" id="PTHR21299">
    <property type="entry name" value="CYTIDYLATE KINASE/PANTOATE-BETA-ALANINE LIGASE"/>
    <property type="match status" value="1"/>
</dbReference>
<dbReference type="EC" id="6.3.2.1" evidence="4 13"/>
<dbReference type="HAMAP" id="MF_00158">
    <property type="entry name" value="PanC"/>
    <property type="match status" value="1"/>
</dbReference>
<comment type="subcellular location">
    <subcellularLocation>
        <location evidence="1 13">Cytoplasm</location>
    </subcellularLocation>
</comment>
<feature type="binding site" evidence="13">
    <location>
        <begin position="195"/>
        <end position="198"/>
    </location>
    <ligand>
        <name>ATP</name>
        <dbReference type="ChEBI" id="CHEBI:30616"/>
    </ligand>
</feature>
<comment type="function">
    <text evidence="12 13">Catalyzes the condensation of pantoate with beta-alanine in an ATP-dependent reaction via a pantoyl-adenylate intermediate.</text>
</comment>
<comment type="catalytic activity">
    <reaction evidence="11 13">
        <text>(R)-pantoate + beta-alanine + ATP = (R)-pantothenate + AMP + diphosphate + H(+)</text>
        <dbReference type="Rhea" id="RHEA:10912"/>
        <dbReference type="ChEBI" id="CHEBI:15378"/>
        <dbReference type="ChEBI" id="CHEBI:15980"/>
        <dbReference type="ChEBI" id="CHEBI:29032"/>
        <dbReference type="ChEBI" id="CHEBI:30616"/>
        <dbReference type="ChEBI" id="CHEBI:33019"/>
        <dbReference type="ChEBI" id="CHEBI:57966"/>
        <dbReference type="ChEBI" id="CHEBI:456215"/>
        <dbReference type="EC" id="6.3.2.1"/>
    </reaction>
</comment>
<dbReference type="SUPFAM" id="SSF52374">
    <property type="entry name" value="Nucleotidylyl transferase"/>
    <property type="match status" value="1"/>
</dbReference>
<comment type="caution">
    <text evidence="14">The sequence shown here is derived from an EMBL/GenBank/DDBJ whole genome shotgun (WGS) entry which is preliminary data.</text>
</comment>
<dbReference type="EMBL" id="VWPJ01000001">
    <property type="protein sequence ID" value="KAA5607205.1"/>
    <property type="molecule type" value="Genomic_DNA"/>
</dbReference>
<sequence>MSVSELRQSDALPVLRDVADLRRTVADWRTQGLRVGLVPTMGALHAGHLSLVRTALERADRVIATIFVNPTQFGPGEDFSTYPRQEAEDAARLAEVGCRAVYAPDAESMYPAGFATRVTVEGVSKGLCGDHRPGHFEGVATVVTKLLLRALPDMAVFGEKDYQQLQVIRRLVTDLDIPVEIVGGATVRAEDGLALSSRNAYLTEAERTIAPALFRVLSETAATLATGAPAAPQLADARARLTAAGFAIVEYLDLRDPETLAPLPALPSTGVGRLLAAVRLGSTRLIDNVPVIRSGPGAQPTDRGV</sequence>
<dbReference type="NCBIfam" id="TIGR00125">
    <property type="entry name" value="cyt_tran_rel"/>
    <property type="match status" value="1"/>
</dbReference>
<evidence type="ECO:0000256" key="8">
    <source>
        <dbReference type="ARBA" id="ARBA00022655"/>
    </source>
</evidence>
<dbReference type="PANTHER" id="PTHR21299:SF1">
    <property type="entry name" value="PANTOATE--BETA-ALANINE LIGASE"/>
    <property type="match status" value="1"/>
</dbReference>
<comment type="subunit">
    <text evidence="13">Homodimer.</text>
</comment>
<dbReference type="CDD" id="cd00560">
    <property type="entry name" value="PanC"/>
    <property type="match status" value="1"/>
</dbReference>
<evidence type="ECO:0000256" key="9">
    <source>
        <dbReference type="ARBA" id="ARBA00022741"/>
    </source>
</evidence>
<keyword evidence="6 13" id="KW-0963">Cytoplasm</keyword>
<dbReference type="OrthoDB" id="9773087at2"/>